<accession>A0ABD1WIY5</accession>
<keyword evidence="3" id="KW-1185">Reference proteome</keyword>
<evidence type="ECO:0000313" key="3">
    <source>
        <dbReference type="Proteomes" id="UP001604277"/>
    </source>
</evidence>
<gene>
    <name evidence="2" type="ORF">Fot_11175</name>
</gene>
<proteinExistence type="predicted"/>
<protein>
    <submittedName>
        <fullName evidence="2">Uncharacterized protein</fullName>
    </submittedName>
</protein>
<dbReference type="Proteomes" id="UP001604277">
    <property type="component" value="Unassembled WGS sequence"/>
</dbReference>
<organism evidence="2 3">
    <name type="scientific">Forsythia ovata</name>
    <dbReference type="NCBI Taxonomy" id="205694"/>
    <lineage>
        <taxon>Eukaryota</taxon>
        <taxon>Viridiplantae</taxon>
        <taxon>Streptophyta</taxon>
        <taxon>Embryophyta</taxon>
        <taxon>Tracheophyta</taxon>
        <taxon>Spermatophyta</taxon>
        <taxon>Magnoliopsida</taxon>
        <taxon>eudicotyledons</taxon>
        <taxon>Gunneridae</taxon>
        <taxon>Pentapetalae</taxon>
        <taxon>asterids</taxon>
        <taxon>lamiids</taxon>
        <taxon>Lamiales</taxon>
        <taxon>Oleaceae</taxon>
        <taxon>Forsythieae</taxon>
        <taxon>Forsythia</taxon>
    </lineage>
</organism>
<evidence type="ECO:0000256" key="1">
    <source>
        <dbReference type="SAM" id="MobiDB-lite"/>
    </source>
</evidence>
<dbReference type="EMBL" id="JBFOLJ010000003">
    <property type="protein sequence ID" value="KAL2549645.1"/>
    <property type="molecule type" value="Genomic_DNA"/>
</dbReference>
<sequence length="115" mass="12773">MLRRKRLEQLYGVINLSDPGSKVEGILLMMAKLMTEKAADMQKQMGESARQRKGKRIAGPSGAVESGSDGESISHRTHRVNLELTSDKMDLVEGWVEYVRELSGGHEDIEAESDD</sequence>
<dbReference type="AlphaFoldDB" id="A0ABD1WIY5"/>
<comment type="caution">
    <text evidence="2">The sequence shown here is derived from an EMBL/GenBank/DDBJ whole genome shotgun (WGS) entry which is preliminary data.</text>
</comment>
<reference evidence="3" key="1">
    <citation type="submission" date="2024-07" db="EMBL/GenBank/DDBJ databases">
        <title>Two chromosome-level genome assemblies of Korean endemic species Abeliophyllum distichum and Forsythia ovata (Oleaceae).</title>
        <authorList>
            <person name="Jang H."/>
        </authorList>
    </citation>
    <scope>NUCLEOTIDE SEQUENCE [LARGE SCALE GENOMIC DNA]</scope>
</reference>
<feature type="region of interest" description="Disordered" evidence="1">
    <location>
        <begin position="39"/>
        <end position="77"/>
    </location>
</feature>
<evidence type="ECO:0000313" key="2">
    <source>
        <dbReference type="EMBL" id="KAL2549645.1"/>
    </source>
</evidence>
<name>A0ABD1WIY5_9LAMI</name>